<dbReference type="InterPro" id="IPR052752">
    <property type="entry name" value="NACHT-WD_repeat"/>
</dbReference>
<organism evidence="2 3">
    <name type="scientific">Iphiclides podalirius</name>
    <name type="common">scarce swallowtail</name>
    <dbReference type="NCBI Taxonomy" id="110791"/>
    <lineage>
        <taxon>Eukaryota</taxon>
        <taxon>Metazoa</taxon>
        <taxon>Ecdysozoa</taxon>
        <taxon>Arthropoda</taxon>
        <taxon>Hexapoda</taxon>
        <taxon>Insecta</taxon>
        <taxon>Pterygota</taxon>
        <taxon>Neoptera</taxon>
        <taxon>Endopterygota</taxon>
        <taxon>Lepidoptera</taxon>
        <taxon>Glossata</taxon>
        <taxon>Ditrysia</taxon>
        <taxon>Papilionoidea</taxon>
        <taxon>Papilionidae</taxon>
        <taxon>Papilioninae</taxon>
        <taxon>Iphiclides</taxon>
    </lineage>
</organism>
<gene>
    <name evidence="2" type="ORF">IPOD504_LOCUS11260</name>
</gene>
<keyword evidence="3" id="KW-1185">Reference proteome</keyword>
<feature type="non-terminal residue" evidence="2">
    <location>
        <position position="1"/>
    </location>
</feature>
<proteinExistence type="predicted"/>
<dbReference type="InterPro" id="IPR001680">
    <property type="entry name" value="WD40_rpt"/>
</dbReference>
<protein>
    <recommendedName>
        <fullName evidence="1">NWD2 C-terminal beta-propeller domain-containing protein</fullName>
    </recommendedName>
</protein>
<dbReference type="SMART" id="SM00320">
    <property type="entry name" value="WD40"/>
    <property type="match status" value="4"/>
</dbReference>
<evidence type="ECO:0000313" key="2">
    <source>
        <dbReference type="EMBL" id="CAH2060992.1"/>
    </source>
</evidence>
<reference evidence="2" key="1">
    <citation type="submission" date="2022-03" db="EMBL/GenBank/DDBJ databases">
        <authorList>
            <person name="Martin H S."/>
        </authorList>
    </citation>
    <scope>NUCLEOTIDE SEQUENCE</scope>
</reference>
<dbReference type="InterPro" id="IPR056534">
    <property type="entry name" value="Beta-prop_NWD2_C"/>
</dbReference>
<dbReference type="EMBL" id="OW152839">
    <property type="protein sequence ID" value="CAH2060992.1"/>
    <property type="molecule type" value="Genomic_DNA"/>
</dbReference>
<dbReference type="SUPFAM" id="SSF50998">
    <property type="entry name" value="Quinoprotein alcohol dehydrogenase-like"/>
    <property type="match status" value="1"/>
</dbReference>
<evidence type="ECO:0000259" key="1">
    <source>
        <dbReference type="Pfam" id="PF23586"/>
    </source>
</evidence>
<dbReference type="PANTHER" id="PTHR19871:SF14">
    <property type="entry name" value="DUF4062 DOMAIN-CONTAINING PROTEIN"/>
    <property type="match status" value="1"/>
</dbReference>
<dbReference type="Pfam" id="PF23586">
    <property type="entry name" value="Beta-prop_NWD2_C"/>
    <property type="match status" value="1"/>
</dbReference>
<accession>A0ABN8ILD7</accession>
<sequence length="605" mass="67940">MEFRDLENFVLVMWSGDLDEDRLLVHFCKNGSWMQPLRCRGAVTLDKNWSKVYCSDPERGYQISVFGLNEEESRWDKLEELQHRETDTAEAMLQLKRGKKDRMLLATTTYSFVVWDFYNLIPRGNHIKEMKKCKEDAEKKDEEEEKTDVVSEKDLRQQGIVLKLPHTIRNISTKMTQSNSFMVSNNNTYAVAGVRKNLYVWSLETTKLIKILDAHFGRIVQLEPLTIGAWNNVITSSIDRTVKIWNIDNIFEQVHKIDRQELPIDSISLARDKQLAVTVTRSCWGLWDTSTGRLLAQLADAPLGAIVTHAVVTPTGDNVVTAESGNVVIWDIAEQQVVFKEEQKGVKQVLLLEDGSKFITISMQVTTEHIDNLAVAIIVARTLPDGEKIYSVEFELRGTGYKAAVISADEHHIVAPGVDKSSRDCLHVFHARTGARLHRIPIKNSGIKDMQSIVALPHKPHWVGVVGNDKAGILDIKTKRHVRFVPRWNGACTRDGKIGLCAPSRGGLDLIELKRGTSLQQLISRAAEGVFSIITMFSSTDQYVFYYHSGRKTLRVFRTVDGRAVAEYRAPAEVTGVASAHGGKAVALASQDGCLTILNIVDPHE</sequence>
<evidence type="ECO:0000313" key="3">
    <source>
        <dbReference type="Proteomes" id="UP000837857"/>
    </source>
</evidence>
<dbReference type="InterPro" id="IPR015943">
    <property type="entry name" value="WD40/YVTN_repeat-like_dom_sf"/>
</dbReference>
<dbReference type="InterPro" id="IPR011047">
    <property type="entry name" value="Quinoprotein_ADH-like_sf"/>
</dbReference>
<dbReference type="PANTHER" id="PTHR19871">
    <property type="entry name" value="BETA TRANSDUCIN-RELATED PROTEIN"/>
    <property type="match status" value="1"/>
</dbReference>
<dbReference type="Proteomes" id="UP000837857">
    <property type="component" value="Chromosome 27"/>
</dbReference>
<dbReference type="Gene3D" id="2.130.10.10">
    <property type="entry name" value="YVTN repeat-like/Quinoprotein amine dehydrogenase"/>
    <property type="match status" value="2"/>
</dbReference>
<name>A0ABN8ILD7_9NEOP</name>
<dbReference type="Pfam" id="PF00400">
    <property type="entry name" value="WD40"/>
    <property type="match status" value="1"/>
</dbReference>
<feature type="domain" description="NWD2 C-terminal beta-propeller" evidence="1">
    <location>
        <begin position="254"/>
        <end position="600"/>
    </location>
</feature>